<evidence type="ECO:0000313" key="7">
    <source>
        <dbReference type="EMBL" id="KNC49728.1"/>
    </source>
</evidence>
<dbReference type="Proteomes" id="UP000054408">
    <property type="component" value="Unassembled WGS sequence"/>
</dbReference>
<comment type="subcellular location">
    <subcellularLocation>
        <location evidence="1 6">Membrane</location>
        <topology evidence="1 6">Multi-pass membrane protein</topology>
    </subcellularLocation>
</comment>
<comment type="function">
    <text evidence="6">Subunit of the oligosaccharyl transferase (OST) complex that catalyzes the initial transfer of a defined glycan (Glc(3)Man(9)GlcNAc(2) in eukaryotes) from the lipid carrier dolichol-pyrophosphate to an asparagine residue within an Asn-X-Ser/Thr consensus motif in nascent polypeptide chains, the first step in protein N-glycosylation. N-glycosylation occurs cotranslationally and the complex associates with the Sec61 complex at the channel-forming translocon complex that mediates protein translocation across the endoplasmic reticulum (ER). All subunits are required for a maximal enzyme activity.</text>
</comment>
<evidence type="ECO:0000256" key="4">
    <source>
        <dbReference type="ARBA" id="ARBA00022989"/>
    </source>
</evidence>
<keyword evidence="5 6" id="KW-0472">Membrane</keyword>
<dbReference type="EMBL" id="GL349457">
    <property type="protein sequence ID" value="KNC49728.1"/>
    <property type="molecule type" value="Genomic_DNA"/>
</dbReference>
<feature type="transmembrane region" description="Helical" evidence="6">
    <location>
        <begin position="18"/>
        <end position="39"/>
    </location>
</feature>
<dbReference type="PANTHER" id="PTHR13636">
    <property type="entry name" value="TRANSMEMBRANE PROTEIN 258"/>
    <property type="match status" value="1"/>
</dbReference>
<dbReference type="Pfam" id="PF05251">
    <property type="entry name" value="Ost5"/>
    <property type="match status" value="1"/>
</dbReference>
<reference evidence="7 8" key="1">
    <citation type="submission" date="2010-05" db="EMBL/GenBank/DDBJ databases">
        <title>The Genome Sequence of Thecamonas trahens ATCC 50062.</title>
        <authorList>
            <consortium name="The Broad Institute Genome Sequencing Platform"/>
            <person name="Russ C."/>
            <person name="Cuomo C."/>
            <person name="Shea T."/>
            <person name="Young S.K."/>
            <person name="Zeng Q."/>
            <person name="Koehrsen M."/>
            <person name="Haas B."/>
            <person name="Borodovsky M."/>
            <person name="Guigo R."/>
            <person name="Alvarado L."/>
            <person name="Berlin A."/>
            <person name="Bochicchio J."/>
            <person name="Borenstein D."/>
            <person name="Chapman S."/>
            <person name="Chen Z."/>
            <person name="Freedman E."/>
            <person name="Gellesch M."/>
            <person name="Goldberg J."/>
            <person name="Griggs A."/>
            <person name="Gujja S."/>
            <person name="Heilman E."/>
            <person name="Heiman D."/>
            <person name="Hepburn T."/>
            <person name="Howarth C."/>
            <person name="Jen D."/>
            <person name="Larson L."/>
            <person name="Mehta T."/>
            <person name="Park D."/>
            <person name="Pearson M."/>
            <person name="Roberts A."/>
            <person name="Saif S."/>
            <person name="Shenoy N."/>
            <person name="Sisk P."/>
            <person name="Stolte C."/>
            <person name="Sykes S."/>
            <person name="Thomson T."/>
            <person name="Walk T."/>
            <person name="White J."/>
            <person name="Yandava C."/>
            <person name="Burger G."/>
            <person name="Gray M.W."/>
            <person name="Holland P.W.H."/>
            <person name="King N."/>
            <person name="Lang F.B.F."/>
            <person name="Roger A.J."/>
            <person name="Ruiz-Trillo I."/>
            <person name="Lander E."/>
            <person name="Nusbaum C."/>
        </authorList>
    </citation>
    <scope>NUCLEOTIDE SEQUENCE [LARGE SCALE GENOMIC DNA]</scope>
    <source>
        <strain evidence="7 8">ATCC 50062</strain>
    </source>
</reference>
<comment type="similarity">
    <text evidence="2 6">Belongs to the OST5 family.</text>
</comment>
<comment type="subunit">
    <text evidence="6">Component of the oligosaccharyltransferase (OST) complex.</text>
</comment>
<feature type="transmembrane region" description="Helical" evidence="6">
    <location>
        <begin position="51"/>
        <end position="79"/>
    </location>
</feature>
<keyword evidence="4 6" id="KW-1133">Transmembrane helix</keyword>
<accession>A0A0L0DEH5</accession>
<dbReference type="GO" id="GO:0008250">
    <property type="term" value="C:oligosaccharyltransferase complex"/>
    <property type="evidence" value="ECO:0007669"/>
    <property type="project" value="UniProtKB-UniRule"/>
</dbReference>
<evidence type="ECO:0000256" key="6">
    <source>
        <dbReference type="RuleBase" id="RU367008"/>
    </source>
</evidence>
<dbReference type="OMA" id="MERYVGP"/>
<evidence type="ECO:0000256" key="1">
    <source>
        <dbReference type="ARBA" id="ARBA00004141"/>
    </source>
</evidence>
<evidence type="ECO:0000256" key="5">
    <source>
        <dbReference type="ARBA" id="ARBA00023136"/>
    </source>
</evidence>
<sequence length="80" mass="8049">MVLSGESYAWSPPLPPSLFTTLAFVLAVVGLALGAAFFLHQVTTAASAKGLPVELGLAAAASVTLGLAGLFIMLSVGIYV</sequence>
<dbReference type="GeneID" id="25565273"/>
<evidence type="ECO:0000256" key="3">
    <source>
        <dbReference type="ARBA" id="ARBA00022692"/>
    </source>
</evidence>
<dbReference type="InterPro" id="IPR007915">
    <property type="entry name" value="TMEM258/Ost5"/>
</dbReference>
<dbReference type="GO" id="GO:0006487">
    <property type="term" value="P:protein N-linked glycosylation"/>
    <property type="evidence" value="ECO:0007669"/>
    <property type="project" value="UniProtKB-UniRule"/>
</dbReference>
<organism evidence="7 8">
    <name type="scientific">Thecamonas trahens ATCC 50062</name>
    <dbReference type="NCBI Taxonomy" id="461836"/>
    <lineage>
        <taxon>Eukaryota</taxon>
        <taxon>Apusozoa</taxon>
        <taxon>Apusomonadida</taxon>
        <taxon>Apusomonadidae</taxon>
        <taxon>Thecamonas</taxon>
    </lineage>
</organism>
<evidence type="ECO:0000313" key="8">
    <source>
        <dbReference type="Proteomes" id="UP000054408"/>
    </source>
</evidence>
<gene>
    <name evidence="7" type="ORF">AMSG_05997</name>
</gene>
<evidence type="ECO:0000256" key="2">
    <source>
        <dbReference type="ARBA" id="ARBA00009825"/>
    </source>
</evidence>
<name>A0A0L0DEH5_THETB</name>
<dbReference type="RefSeq" id="XP_013757515.1">
    <property type="nucleotide sequence ID" value="XM_013902061.1"/>
</dbReference>
<keyword evidence="3 6" id="KW-0812">Transmembrane</keyword>
<keyword evidence="8" id="KW-1185">Reference proteome</keyword>
<dbReference type="AlphaFoldDB" id="A0A0L0DEH5"/>
<protein>
    <recommendedName>
        <fullName evidence="6">Dolichyl-diphosphooligosaccharide-protein glycosyltransferase subunit OST5</fullName>
    </recommendedName>
</protein>
<proteinExistence type="inferred from homology"/>